<reference evidence="1 2" key="1">
    <citation type="submission" date="2018-01" db="EMBL/GenBank/DDBJ databases">
        <title>Species boundaries and ecological features among Paraburkholderia terrae DSMZ17804T, P. hospita DSMZ17164T and P. caribensis DSMZ13236T.</title>
        <authorList>
            <person name="Pratama A.A."/>
        </authorList>
    </citation>
    <scope>NUCLEOTIDE SEQUENCE [LARGE SCALE GENOMIC DNA]</scope>
    <source>
        <strain evidence="1 2">DSM 17804</strain>
    </source>
</reference>
<dbReference type="Proteomes" id="UP000243502">
    <property type="component" value="Chromosome 1"/>
</dbReference>
<dbReference type="EMBL" id="CP026111">
    <property type="protein sequence ID" value="AUT60837.1"/>
    <property type="molecule type" value="Genomic_DNA"/>
</dbReference>
<dbReference type="AlphaFoldDB" id="A0A2I8EML0"/>
<name>A0A2I8EML0_9BURK</name>
<proteinExistence type="predicted"/>
<organism evidence="1 2">
    <name type="scientific">Paraburkholderia terrae</name>
    <dbReference type="NCBI Taxonomy" id="311230"/>
    <lineage>
        <taxon>Bacteria</taxon>
        <taxon>Pseudomonadati</taxon>
        <taxon>Pseudomonadota</taxon>
        <taxon>Betaproteobacteria</taxon>
        <taxon>Burkholderiales</taxon>
        <taxon>Burkholderiaceae</taxon>
        <taxon>Paraburkholderia</taxon>
    </lineage>
</organism>
<sequence>MTRASAGLAAFVLVNHRRYAILQRHHAGDGAMLPHQTDGAAATAVGPSRIASRYRLMSLSDREQNSRILSSLRCQTFAENIS</sequence>
<protein>
    <submittedName>
        <fullName evidence="1">Uncharacterized protein</fullName>
    </submittedName>
</protein>
<accession>A0A2I8EML0</accession>
<evidence type="ECO:0000313" key="2">
    <source>
        <dbReference type="Proteomes" id="UP000243502"/>
    </source>
</evidence>
<gene>
    <name evidence="1" type="ORF">C2L65_15315</name>
</gene>
<evidence type="ECO:0000313" key="1">
    <source>
        <dbReference type="EMBL" id="AUT60837.1"/>
    </source>
</evidence>
<dbReference type="KEGG" id="pter:C2L65_15315"/>